<proteinExistence type="predicted"/>
<name>A0ABY9Y9V8_9GAMM</name>
<sequence>MLLVIDFLTRFWADLMGRTDGPMTFRFFLQPTMALITALIDGTRDARAGKAPYAARMMRSSPREHLVLWREGVTATARILLLGVVMDAIYQVRVYGGFPHPLEAFVLAVALGFIPYLILRGPFTRLAARWYRHHPTAHKDSAS</sequence>
<keyword evidence="1" id="KW-1133">Transmembrane helix</keyword>
<feature type="transmembrane region" description="Helical" evidence="1">
    <location>
        <begin position="102"/>
        <end position="119"/>
    </location>
</feature>
<protein>
    <recommendedName>
        <fullName evidence="4">Transmembrane protein</fullName>
    </recommendedName>
</protein>
<feature type="transmembrane region" description="Helical" evidence="1">
    <location>
        <begin position="67"/>
        <end position="90"/>
    </location>
</feature>
<dbReference type="RefSeq" id="WP_311181955.1">
    <property type="nucleotide sequence ID" value="NZ_CP115543.1"/>
</dbReference>
<accession>A0ABY9Y9V8</accession>
<evidence type="ECO:0008006" key="4">
    <source>
        <dbReference type="Google" id="ProtNLM"/>
    </source>
</evidence>
<reference evidence="2 3" key="1">
    <citation type="submission" date="2022-12" db="EMBL/GenBank/DDBJ databases">
        <title>Two new species, Stenotrophomonas aracearum and Stenotrophomonas oahuensis, isolated from Anthurium (Araceae family) in Hawaii.</title>
        <authorList>
            <person name="Chunag S.C."/>
            <person name="Dobhal S."/>
            <person name="Alvarez A."/>
            <person name="Arif M."/>
        </authorList>
    </citation>
    <scope>NUCLEOTIDE SEQUENCE [LARGE SCALE GENOMIC DNA]</scope>
    <source>
        <strain evidence="2 3">A5588</strain>
    </source>
</reference>
<dbReference type="EMBL" id="CP115543">
    <property type="protein sequence ID" value="WNH47180.1"/>
    <property type="molecule type" value="Genomic_DNA"/>
</dbReference>
<keyword evidence="3" id="KW-1185">Reference proteome</keyword>
<keyword evidence="1" id="KW-0812">Transmembrane</keyword>
<organism evidence="2 3">
    <name type="scientific">Stenotrophomonas aracearum</name>
    <dbReference type="NCBI Taxonomy" id="3003272"/>
    <lineage>
        <taxon>Bacteria</taxon>
        <taxon>Pseudomonadati</taxon>
        <taxon>Pseudomonadota</taxon>
        <taxon>Gammaproteobacteria</taxon>
        <taxon>Lysobacterales</taxon>
        <taxon>Lysobacteraceae</taxon>
        <taxon>Stenotrophomonas</taxon>
    </lineage>
</organism>
<evidence type="ECO:0000313" key="2">
    <source>
        <dbReference type="EMBL" id="WNH47180.1"/>
    </source>
</evidence>
<gene>
    <name evidence="2" type="ORF">PDM28_10705</name>
</gene>
<evidence type="ECO:0000313" key="3">
    <source>
        <dbReference type="Proteomes" id="UP001305421"/>
    </source>
</evidence>
<evidence type="ECO:0000256" key="1">
    <source>
        <dbReference type="SAM" id="Phobius"/>
    </source>
</evidence>
<dbReference type="Proteomes" id="UP001305421">
    <property type="component" value="Chromosome"/>
</dbReference>
<keyword evidence="1" id="KW-0472">Membrane</keyword>